<keyword evidence="2" id="KW-0472">Membrane</keyword>
<proteinExistence type="predicted"/>
<dbReference type="SUPFAM" id="SSF49785">
    <property type="entry name" value="Galactose-binding domain-like"/>
    <property type="match status" value="1"/>
</dbReference>
<name>A0A8B8C837_CRAVI</name>
<feature type="region of interest" description="Disordered" evidence="1">
    <location>
        <begin position="345"/>
        <end position="369"/>
    </location>
</feature>
<dbReference type="PANTHER" id="PTHR24035">
    <property type="entry name" value="MULTIPLE EPIDERMAL GROWTH FACTOR-LIKE DOMAINS PROTEIN"/>
    <property type="match status" value="1"/>
</dbReference>
<dbReference type="InterPro" id="IPR008979">
    <property type="entry name" value="Galactose-bd-like_sf"/>
</dbReference>
<dbReference type="KEGG" id="cvn:111116275"/>
<protein>
    <submittedName>
        <fullName evidence="4">Protein draper-like</fullName>
    </submittedName>
</protein>
<keyword evidence="2" id="KW-1133">Transmembrane helix</keyword>
<evidence type="ECO:0000313" key="4">
    <source>
        <dbReference type="RefSeq" id="XP_022310971.1"/>
    </source>
</evidence>
<keyword evidence="2" id="KW-0812">Transmembrane</keyword>
<dbReference type="AlphaFoldDB" id="A0A8B8C837"/>
<dbReference type="OrthoDB" id="6141792at2759"/>
<organism evidence="3 4">
    <name type="scientific">Crassostrea virginica</name>
    <name type="common">Eastern oyster</name>
    <dbReference type="NCBI Taxonomy" id="6565"/>
    <lineage>
        <taxon>Eukaryota</taxon>
        <taxon>Metazoa</taxon>
        <taxon>Spiralia</taxon>
        <taxon>Lophotrochozoa</taxon>
        <taxon>Mollusca</taxon>
        <taxon>Bivalvia</taxon>
        <taxon>Autobranchia</taxon>
        <taxon>Pteriomorphia</taxon>
        <taxon>Ostreida</taxon>
        <taxon>Ostreoidea</taxon>
        <taxon>Ostreidae</taxon>
        <taxon>Crassostrea</taxon>
    </lineage>
</organism>
<dbReference type="Proteomes" id="UP000694844">
    <property type="component" value="Chromosome 10"/>
</dbReference>
<keyword evidence="3" id="KW-1185">Reference proteome</keyword>
<dbReference type="InterPro" id="IPR052108">
    <property type="entry name" value="MEGF/SIB"/>
</dbReference>
<gene>
    <name evidence="4" type="primary">LOC111116275</name>
</gene>
<evidence type="ECO:0000313" key="3">
    <source>
        <dbReference type="Proteomes" id="UP000694844"/>
    </source>
</evidence>
<evidence type="ECO:0000256" key="2">
    <source>
        <dbReference type="SAM" id="Phobius"/>
    </source>
</evidence>
<reference evidence="4" key="1">
    <citation type="submission" date="2025-08" db="UniProtKB">
        <authorList>
            <consortium name="RefSeq"/>
        </authorList>
    </citation>
    <scope>IDENTIFICATION</scope>
    <source>
        <tissue evidence="4">Whole sample</tissue>
    </source>
</reference>
<dbReference type="Gene3D" id="2.60.120.260">
    <property type="entry name" value="Galactose-binding domain-like"/>
    <property type="match status" value="1"/>
</dbReference>
<dbReference type="RefSeq" id="XP_022310971.1">
    <property type="nucleotide sequence ID" value="XM_022455263.1"/>
</dbReference>
<evidence type="ECO:0000256" key="1">
    <source>
        <dbReference type="SAM" id="MobiDB-lite"/>
    </source>
</evidence>
<dbReference type="GeneID" id="111116275"/>
<sequence>MALNKPTWQEHPYSKDRWGADLAVDGQYSDQSAQGGQCTISANLMPTAQWRVDLGEILDVSHIVIYYRTDNRIWDDDNSYVARFLGFSVYLSNTTNYQDGVLCVEDSQYTRSSIPNPVYISCPYNGRYVIYYNNRTQSSTPDGYSEYAFNELCEVEIYVCPNGRYGYNCQENCSKNCLDGGCDRISGQCFGGCKVGWKGTTCLTKCDGGTYGADCRYHCGHCLDKQQCDVIDGSCLNGCGSGYSGAKCTEICGNNTYGPGCSRTCGNCHYKYGEHCHHVTGQCPSACAEGYKGKRCDEGFVPSSPSDVDNRLLIPAYLTASVLFISVVLNIVLIMKRKQRNNIETQPKQEEGYKNVTWSNEGSDAHPASDCEPMNIISPVYEAVNITSPIYAPMNRISPDYEAANITYPVYENGNIISPNNEAVNITSPVYENGNIISPVYEDVNITSPDYEPMNRISPDYEAVNITSPIYENGNIISPVYEAVNITSPDYEPMNIISPVDKALNKTLN</sequence>
<accession>A0A8B8C837</accession>
<dbReference type="PANTHER" id="PTHR24035:SF109">
    <property type="entry name" value="PROTEIN DRAPER"/>
    <property type="match status" value="1"/>
</dbReference>
<dbReference type="Gene3D" id="2.170.300.10">
    <property type="entry name" value="Tie2 ligand-binding domain superfamily"/>
    <property type="match status" value="1"/>
</dbReference>
<feature type="transmembrane region" description="Helical" evidence="2">
    <location>
        <begin position="312"/>
        <end position="333"/>
    </location>
</feature>